<dbReference type="AlphaFoldDB" id="A0A699RR07"/>
<protein>
    <recommendedName>
        <fullName evidence="3">Reverse transcriptase domain-containing protein</fullName>
    </recommendedName>
</protein>
<reference evidence="2" key="1">
    <citation type="journal article" date="2019" name="Sci. Rep.">
        <title>Draft genome of Tanacetum cinerariifolium, the natural source of mosquito coil.</title>
        <authorList>
            <person name="Yamashiro T."/>
            <person name="Shiraishi A."/>
            <person name="Satake H."/>
            <person name="Nakayama K."/>
        </authorList>
    </citation>
    <scope>NUCLEOTIDE SEQUENCE</scope>
</reference>
<accession>A0A699RR07</accession>
<proteinExistence type="predicted"/>
<organism evidence="2">
    <name type="scientific">Tanacetum cinerariifolium</name>
    <name type="common">Dalmatian daisy</name>
    <name type="synonym">Chrysanthemum cinerariifolium</name>
    <dbReference type="NCBI Taxonomy" id="118510"/>
    <lineage>
        <taxon>Eukaryota</taxon>
        <taxon>Viridiplantae</taxon>
        <taxon>Streptophyta</taxon>
        <taxon>Embryophyta</taxon>
        <taxon>Tracheophyta</taxon>
        <taxon>Spermatophyta</taxon>
        <taxon>Magnoliopsida</taxon>
        <taxon>eudicotyledons</taxon>
        <taxon>Gunneridae</taxon>
        <taxon>Pentapetalae</taxon>
        <taxon>asterids</taxon>
        <taxon>campanulids</taxon>
        <taxon>Asterales</taxon>
        <taxon>Asteraceae</taxon>
        <taxon>Asteroideae</taxon>
        <taxon>Anthemideae</taxon>
        <taxon>Anthemidinae</taxon>
        <taxon>Tanacetum</taxon>
    </lineage>
</organism>
<evidence type="ECO:0000256" key="1">
    <source>
        <dbReference type="SAM" id="MobiDB-lite"/>
    </source>
</evidence>
<name>A0A699RR07_TANCI</name>
<dbReference type="EMBL" id="BKCJ011105414">
    <property type="protein sequence ID" value="GFC86482.1"/>
    <property type="molecule type" value="Genomic_DNA"/>
</dbReference>
<gene>
    <name evidence="2" type="ORF">Tci_858452</name>
</gene>
<sequence length="106" mass="11885">MNIASTSGSGPLRSNIIANLKGELKAITTQSGLVFNEPSFPMPYPFINPEEDERAEETLTDPKLNEYTIKVPHPLVQKSKPPSLRNYVGYQSDPHHPHIPYPSRMD</sequence>
<evidence type="ECO:0000313" key="2">
    <source>
        <dbReference type="EMBL" id="GFC86482.1"/>
    </source>
</evidence>
<evidence type="ECO:0008006" key="3">
    <source>
        <dbReference type="Google" id="ProtNLM"/>
    </source>
</evidence>
<comment type="caution">
    <text evidence="2">The sequence shown here is derived from an EMBL/GenBank/DDBJ whole genome shotgun (WGS) entry which is preliminary data.</text>
</comment>
<feature type="region of interest" description="Disordered" evidence="1">
    <location>
        <begin position="74"/>
        <end position="106"/>
    </location>
</feature>